<evidence type="ECO:0000256" key="2">
    <source>
        <dbReference type="RuleBase" id="RU003616"/>
    </source>
</evidence>
<organism evidence="4 5">
    <name type="scientific">Candidatus Limadaptatus stercoripullorum</name>
    <dbReference type="NCBI Taxonomy" id="2840846"/>
    <lineage>
        <taxon>Bacteria</taxon>
        <taxon>Bacillati</taxon>
        <taxon>Bacillota</taxon>
        <taxon>Clostridia</taxon>
        <taxon>Eubacteriales</taxon>
        <taxon>Candidatus Limadaptatus</taxon>
    </lineage>
</organism>
<protein>
    <submittedName>
        <fullName evidence="4">Hsp20 family protein</fullName>
    </submittedName>
</protein>
<name>A0A9D1NA30_9FIRM</name>
<proteinExistence type="inferred from homology"/>
<feature type="domain" description="SHSP" evidence="3">
    <location>
        <begin position="1"/>
        <end position="33"/>
    </location>
</feature>
<evidence type="ECO:0000313" key="4">
    <source>
        <dbReference type="EMBL" id="HIU99219.1"/>
    </source>
</evidence>
<reference evidence="4" key="2">
    <citation type="journal article" date="2021" name="PeerJ">
        <title>Extensive microbial diversity within the chicken gut microbiome revealed by metagenomics and culture.</title>
        <authorList>
            <person name="Gilroy R."/>
            <person name="Ravi A."/>
            <person name="Getino M."/>
            <person name="Pursley I."/>
            <person name="Horton D.L."/>
            <person name="Alikhan N.F."/>
            <person name="Baker D."/>
            <person name="Gharbi K."/>
            <person name="Hall N."/>
            <person name="Watson M."/>
            <person name="Adriaenssens E.M."/>
            <person name="Foster-Nyarko E."/>
            <person name="Jarju S."/>
            <person name="Secka A."/>
            <person name="Antonio M."/>
            <person name="Oren A."/>
            <person name="Chaudhuri R.R."/>
            <person name="La Ragione R."/>
            <person name="Hildebrand F."/>
            <person name="Pallen M.J."/>
        </authorList>
    </citation>
    <scope>NUCLEOTIDE SEQUENCE</scope>
    <source>
        <strain evidence="4">10406</strain>
    </source>
</reference>
<dbReference type="AlphaFoldDB" id="A0A9D1NA30"/>
<dbReference type="InterPro" id="IPR002068">
    <property type="entry name" value="A-crystallin/Hsp20_dom"/>
</dbReference>
<dbReference type="InterPro" id="IPR008978">
    <property type="entry name" value="HSP20-like_chaperone"/>
</dbReference>
<gene>
    <name evidence="4" type="ORF">IAC73_05200</name>
</gene>
<dbReference type="PROSITE" id="PS01031">
    <property type="entry name" value="SHSP"/>
    <property type="match status" value="1"/>
</dbReference>
<dbReference type="Gene3D" id="2.60.40.790">
    <property type="match status" value="1"/>
</dbReference>
<dbReference type="Pfam" id="PF00011">
    <property type="entry name" value="HSP20"/>
    <property type="match status" value="1"/>
</dbReference>
<evidence type="ECO:0000313" key="5">
    <source>
        <dbReference type="Proteomes" id="UP000886857"/>
    </source>
</evidence>
<comment type="similarity">
    <text evidence="1 2">Belongs to the small heat shock protein (HSP20) family.</text>
</comment>
<comment type="caution">
    <text evidence="4">The sequence shown here is derived from an EMBL/GenBank/DDBJ whole genome shotgun (WGS) entry which is preliminary data.</text>
</comment>
<dbReference type="Proteomes" id="UP000886857">
    <property type="component" value="Unassembled WGS sequence"/>
</dbReference>
<evidence type="ECO:0000259" key="3">
    <source>
        <dbReference type="PROSITE" id="PS01031"/>
    </source>
</evidence>
<dbReference type="SUPFAM" id="SSF49764">
    <property type="entry name" value="HSP20-like chaperones"/>
    <property type="match status" value="1"/>
</dbReference>
<evidence type="ECO:0000256" key="1">
    <source>
        <dbReference type="PROSITE-ProRule" id="PRU00285"/>
    </source>
</evidence>
<dbReference type="EMBL" id="DVOE01000078">
    <property type="protein sequence ID" value="HIU99219.1"/>
    <property type="molecule type" value="Genomic_DNA"/>
</dbReference>
<accession>A0A9D1NA30</accession>
<sequence length="33" mass="3758">MKTDIKETPTAYELEVEMPGFEKEDINISVENG</sequence>
<reference evidence="4" key="1">
    <citation type="submission" date="2020-10" db="EMBL/GenBank/DDBJ databases">
        <authorList>
            <person name="Gilroy R."/>
        </authorList>
    </citation>
    <scope>NUCLEOTIDE SEQUENCE</scope>
    <source>
        <strain evidence="4">10406</strain>
    </source>
</reference>